<keyword evidence="1" id="KW-0488">Methylation</keyword>
<reference evidence="7" key="1">
    <citation type="submission" date="2025-08" db="UniProtKB">
        <authorList>
            <consortium name="RefSeq"/>
        </authorList>
    </citation>
    <scope>IDENTIFICATION</scope>
    <source>
        <tissue evidence="7">Whole body pupa</tissue>
    </source>
</reference>
<dbReference type="Gene3D" id="3.40.50.300">
    <property type="entry name" value="P-loop containing nucleotide triphosphate hydrolases"/>
    <property type="match status" value="1"/>
</dbReference>
<gene>
    <name evidence="7" type="primary">LOC119643255</name>
</gene>
<keyword evidence="6" id="KW-1185">Reference proteome</keyword>
<evidence type="ECO:0000313" key="6">
    <source>
        <dbReference type="Proteomes" id="UP000092443"/>
    </source>
</evidence>
<dbReference type="Pfam" id="PF00071">
    <property type="entry name" value="Ras"/>
    <property type="match status" value="1"/>
</dbReference>
<proteinExistence type="predicted"/>
<dbReference type="GO" id="GO:0003924">
    <property type="term" value="F:GTPase activity"/>
    <property type="evidence" value="ECO:0007669"/>
    <property type="project" value="InterPro"/>
</dbReference>
<evidence type="ECO:0000256" key="1">
    <source>
        <dbReference type="ARBA" id="ARBA00022481"/>
    </source>
</evidence>
<dbReference type="GO" id="GO:0005525">
    <property type="term" value="F:GTP binding"/>
    <property type="evidence" value="ECO:0007669"/>
    <property type="project" value="UniProtKB-KW"/>
</dbReference>
<dbReference type="GO" id="GO:0016020">
    <property type="term" value="C:membrane"/>
    <property type="evidence" value="ECO:0007669"/>
    <property type="project" value="InterPro"/>
</dbReference>
<evidence type="ECO:0000256" key="2">
    <source>
        <dbReference type="ARBA" id="ARBA00022741"/>
    </source>
</evidence>
<dbReference type="PROSITE" id="PS51419">
    <property type="entry name" value="RAB"/>
    <property type="match status" value="1"/>
</dbReference>
<dbReference type="PROSITE" id="PS51421">
    <property type="entry name" value="RAS"/>
    <property type="match status" value="1"/>
</dbReference>
<dbReference type="GeneID" id="119643255"/>
<dbReference type="SMART" id="SM00173">
    <property type="entry name" value="RAS"/>
    <property type="match status" value="1"/>
</dbReference>
<dbReference type="SUPFAM" id="SSF52540">
    <property type="entry name" value="P-loop containing nucleoside triphosphate hydrolases"/>
    <property type="match status" value="1"/>
</dbReference>
<dbReference type="InterPro" id="IPR020849">
    <property type="entry name" value="Small_GTPase_Ras-type"/>
</dbReference>
<evidence type="ECO:0000256" key="4">
    <source>
        <dbReference type="ARBA" id="ARBA00023288"/>
    </source>
</evidence>
<keyword evidence="2" id="KW-0547">Nucleotide-binding</keyword>
<dbReference type="Proteomes" id="UP000092443">
    <property type="component" value="Unplaced"/>
</dbReference>
<evidence type="ECO:0000313" key="7">
    <source>
        <dbReference type="RefSeq" id="XP_037898528.1"/>
    </source>
</evidence>
<dbReference type="InterPro" id="IPR001806">
    <property type="entry name" value="Small_GTPase"/>
</dbReference>
<keyword evidence="4" id="KW-0449">Lipoprotein</keyword>
<dbReference type="GO" id="GO:0012505">
    <property type="term" value="C:endomembrane system"/>
    <property type="evidence" value="ECO:0007669"/>
    <property type="project" value="UniProtKB-SubCell"/>
</dbReference>
<evidence type="ECO:0000256" key="3">
    <source>
        <dbReference type="ARBA" id="ARBA00023134"/>
    </source>
</evidence>
<dbReference type="KEGG" id="gfs:119643255"/>
<evidence type="ECO:0000256" key="5">
    <source>
        <dbReference type="ARBA" id="ARBA00046278"/>
    </source>
</evidence>
<feature type="non-terminal residue" evidence="7">
    <location>
        <position position="1"/>
    </location>
</feature>
<dbReference type="RefSeq" id="XP_037898528.1">
    <property type="nucleotide sequence ID" value="XM_038042600.1"/>
</dbReference>
<organism evidence="6 7">
    <name type="scientific">Glossina fuscipes</name>
    <dbReference type="NCBI Taxonomy" id="7396"/>
    <lineage>
        <taxon>Eukaryota</taxon>
        <taxon>Metazoa</taxon>
        <taxon>Ecdysozoa</taxon>
        <taxon>Arthropoda</taxon>
        <taxon>Hexapoda</taxon>
        <taxon>Insecta</taxon>
        <taxon>Pterygota</taxon>
        <taxon>Neoptera</taxon>
        <taxon>Endopterygota</taxon>
        <taxon>Diptera</taxon>
        <taxon>Brachycera</taxon>
        <taxon>Muscomorpha</taxon>
        <taxon>Hippoboscoidea</taxon>
        <taxon>Glossinidae</taxon>
        <taxon>Glossina</taxon>
    </lineage>
</organism>
<name>A0A9C5ZFA1_9MUSC</name>
<dbReference type="GO" id="GO:0007165">
    <property type="term" value="P:signal transduction"/>
    <property type="evidence" value="ECO:0007669"/>
    <property type="project" value="InterPro"/>
</dbReference>
<comment type="subcellular location">
    <subcellularLocation>
        <location evidence="5">Endomembrane system</location>
        <topology evidence="5">Lipid-anchor</topology>
        <orientation evidence="5">Cytoplasmic side</orientation>
    </subcellularLocation>
</comment>
<sequence>ILLVANKLDLDCQREVSTAEGNALAQLWECPFIEASAKDRINVNEVFATIVREMNMTQDKRQKKSYCCCALL</sequence>
<dbReference type="InterPro" id="IPR027417">
    <property type="entry name" value="P-loop_NTPase"/>
</dbReference>
<accession>A0A9C5ZFA1</accession>
<protein>
    <submittedName>
        <fullName evidence="7">Ras-related protein Rap-2a-like</fullName>
    </submittedName>
</protein>
<keyword evidence="3" id="KW-0342">GTP-binding</keyword>
<dbReference type="AlphaFoldDB" id="A0A9C5ZFA1"/>
<dbReference type="PANTHER" id="PTHR24070">
    <property type="entry name" value="RAS, DI-RAS, AND RHEB FAMILY MEMBERS OF SMALL GTPASE SUPERFAMILY"/>
    <property type="match status" value="1"/>
</dbReference>